<dbReference type="EMBL" id="MLAW01000005">
    <property type="protein sequence ID" value="OJJ26733.1"/>
    <property type="molecule type" value="Genomic_DNA"/>
</dbReference>
<protein>
    <submittedName>
        <fullName evidence="1">Uncharacterized protein</fullName>
    </submittedName>
</protein>
<sequence length="71" mass="8021">MLTSTEGVSDYISDLFGSVGSINAISFEEWFFLQTTFQILSSNCEEHKAVHRILRAVRRGQIKIIRESVAS</sequence>
<name>A0A1L9QVP0_9CYAN</name>
<organism evidence="1 2">
    <name type="scientific">Roseofilum reptotaenium AO1-A</name>
    <dbReference type="NCBI Taxonomy" id="1925591"/>
    <lineage>
        <taxon>Bacteria</taxon>
        <taxon>Bacillati</taxon>
        <taxon>Cyanobacteriota</taxon>
        <taxon>Cyanophyceae</taxon>
        <taxon>Desertifilales</taxon>
        <taxon>Desertifilaceae</taxon>
        <taxon>Roseofilum</taxon>
    </lineage>
</organism>
<dbReference type="AlphaFoldDB" id="A0A1L9QVP0"/>
<dbReference type="Proteomes" id="UP000183940">
    <property type="component" value="Unassembled WGS sequence"/>
</dbReference>
<gene>
    <name evidence="1" type="ORF">BI308_04990</name>
</gene>
<accession>A0A1L9QVP0</accession>
<proteinExistence type="predicted"/>
<keyword evidence="2" id="KW-1185">Reference proteome</keyword>
<evidence type="ECO:0000313" key="1">
    <source>
        <dbReference type="EMBL" id="OJJ26733.1"/>
    </source>
</evidence>
<reference evidence="1" key="1">
    <citation type="submission" date="2016-10" db="EMBL/GenBank/DDBJ databases">
        <title>CRISPR-Cas defence system in Roseofilum reptotaenium: evidence of a bacteriophage-cyanobacterium arms race in the coral black band disease.</title>
        <authorList>
            <person name="Buerger P."/>
            <person name="Wood-Charlson E.M."/>
            <person name="Weynberg K.D."/>
            <person name="Willis B."/>
            <person name="Van Oppen M.J."/>
        </authorList>
    </citation>
    <scope>NUCLEOTIDE SEQUENCE [LARGE SCALE GENOMIC DNA]</scope>
    <source>
        <strain evidence="1">AO1-A</strain>
    </source>
</reference>
<dbReference type="STRING" id="1925591.BI308_04990"/>
<comment type="caution">
    <text evidence="1">The sequence shown here is derived from an EMBL/GenBank/DDBJ whole genome shotgun (WGS) entry which is preliminary data.</text>
</comment>
<evidence type="ECO:0000313" key="2">
    <source>
        <dbReference type="Proteomes" id="UP000183940"/>
    </source>
</evidence>